<keyword evidence="2" id="KW-1185">Reference proteome</keyword>
<dbReference type="EMBL" id="CP014504">
    <property type="protein sequence ID" value="AMP98673.1"/>
    <property type="molecule type" value="Genomic_DNA"/>
</dbReference>
<reference evidence="1 2" key="1">
    <citation type="submission" date="2016-03" db="EMBL/GenBank/DDBJ databases">
        <title>Complete genome sequence of Pedobacter cryoconitis PAMC 27485.</title>
        <authorList>
            <person name="Lee J."/>
            <person name="Kim O.-S."/>
        </authorList>
    </citation>
    <scope>NUCLEOTIDE SEQUENCE [LARGE SCALE GENOMIC DNA]</scope>
    <source>
        <strain evidence="1 2">PAMC 27485</strain>
    </source>
</reference>
<evidence type="ECO:0000313" key="2">
    <source>
        <dbReference type="Proteomes" id="UP000071561"/>
    </source>
</evidence>
<accession>A0A127VBF3</accession>
<evidence type="ECO:0000313" key="1">
    <source>
        <dbReference type="EMBL" id="AMP98673.1"/>
    </source>
</evidence>
<dbReference type="RefSeq" id="WP_068399328.1">
    <property type="nucleotide sequence ID" value="NZ_CP014504.1"/>
</dbReference>
<name>A0A127VBF3_9SPHI</name>
<organism evidence="1 2">
    <name type="scientific">Pedobacter cryoconitis</name>
    <dbReference type="NCBI Taxonomy" id="188932"/>
    <lineage>
        <taxon>Bacteria</taxon>
        <taxon>Pseudomonadati</taxon>
        <taxon>Bacteroidota</taxon>
        <taxon>Sphingobacteriia</taxon>
        <taxon>Sphingobacteriales</taxon>
        <taxon>Sphingobacteriaceae</taxon>
        <taxon>Pedobacter</taxon>
    </lineage>
</organism>
<proteinExistence type="predicted"/>
<sequence>MMDTGKQLTSFLKLASRNNRFHQSHFSLYSAILMCYTKGLCQNPFRVSRRELMKHSAIHSFATYHKCMKALVSHGYIDYQPSYHPRLASQVTLLNEFDADHEG</sequence>
<gene>
    <name evidence="1" type="ORF">AY601_1760</name>
</gene>
<dbReference type="AlphaFoldDB" id="A0A127VBF3"/>
<dbReference type="Proteomes" id="UP000071561">
    <property type="component" value="Chromosome"/>
</dbReference>
<dbReference type="PATRIC" id="fig|188932.3.peg.1830"/>
<protein>
    <submittedName>
        <fullName evidence="1">Uncharacterized protein</fullName>
    </submittedName>
</protein>
<dbReference type="KEGG" id="pcm:AY601_1760"/>